<proteinExistence type="inferred from homology"/>
<feature type="domain" description="Glycoside hydrolase family 5" evidence="5">
    <location>
        <begin position="15"/>
        <end position="231"/>
    </location>
</feature>
<gene>
    <name evidence="6" type="ORF">OM076_14935</name>
</gene>
<reference evidence="6" key="1">
    <citation type="submission" date="2022-10" db="EMBL/GenBank/DDBJ databases">
        <title>The WGS of Solirubrobacter ginsenosidimutans DSM 21036.</title>
        <authorList>
            <person name="Jiang Z."/>
        </authorList>
    </citation>
    <scope>NUCLEOTIDE SEQUENCE</scope>
    <source>
        <strain evidence="6">DSM 21036</strain>
    </source>
</reference>
<organism evidence="6 7">
    <name type="scientific">Solirubrobacter ginsenosidimutans</name>
    <dbReference type="NCBI Taxonomy" id="490573"/>
    <lineage>
        <taxon>Bacteria</taxon>
        <taxon>Bacillati</taxon>
        <taxon>Actinomycetota</taxon>
        <taxon>Thermoleophilia</taxon>
        <taxon>Solirubrobacterales</taxon>
        <taxon>Solirubrobacteraceae</taxon>
        <taxon>Solirubrobacter</taxon>
    </lineage>
</organism>
<evidence type="ECO:0000256" key="4">
    <source>
        <dbReference type="RuleBase" id="RU361153"/>
    </source>
</evidence>
<dbReference type="EMBL" id="JAPDOD010000013">
    <property type="protein sequence ID" value="MDA0161570.1"/>
    <property type="molecule type" value="Genomic_DNA"/>
</dbReference>
<keyword evidence="7" id="KW-1185">Reference proteome</keyword>
<protein>
    <submittedName>
        <fullName evidence="6">Glycoside hydrolase family 5 protein</fullName>
    </submittedName>
</protein>
<dbReference type="PANTHER" id="PTHR31297">
    <property type="entry name" value="GLUCAN ENDO-1,6-BETA-GLUCOSIDASE B"/>
    <property type="match status" value="1"/>
</dbReference>
<dbReference type="RefSeq" id="WP_270040787.1">
    <property type="nucleotide sequence ID" value="NZ_JAPDOD010000013.1"/>
</dbReference>
<comment type="caution">
    <text evidence="6">The sequence shown here is derived from an EMBL/GenBank/DDBJ whole genome shotgun (WGS) entry which is preliminary data.</text>
</comment>
<dbReference type="GO" id="GO:0008422">
    <property type="term" value="F:beta-glucosidase activity"/>
    <property type="evidence" value="ECO:0007669"/>
    <property type="project" value="TreeGrafter"/>
</dbReference>
<dbReference type="GO" id="GO:0005576">
    <property type="term" value="C:extracellular region"/>
    <property type="evidence" value="ECO:0007669"/>
    <property type="project" value="TreeGrafter"/>
</dbReference>
<dbReference type="AlphaFoldDB" id="A0A9X3MUL1"/>
<evidence type="ECO:0000259" key="5">
    <source>
        <dbReference type="Pfam" id="PF00150"/>
    </source>
</evidence>
<comment type="similarity">
    <text evidence="4">Belongs to the glycosyl hydrolase 5 (cellulase A) family.</text>
</comment>
<keyword evidence="3 4" id="KW-0326">Glycosidase</keyword>
<accession>A0A9X3MUL1</accession>
<dbReference type="Pfam" id="PF00150">
    <property type="entry name" value="Cellulase"/>
    <property type="match status" value="1"/>
</dbReference>
<dbReference type="GO" id="GO:0009986">
    <property type="term" value="C:cell surface"/>
    <property type="evidence" value="ECO:0007669"/>
    <property type="project" value="TreeGrafter"/>
</dbReference>
<dbReference type="SUPFAM" id="SSF51445">
    <property type="entry name" value="(Trans)glycosidases"/>
    <property type="match status" value="1"/>
</dbReference>
<keyword evidence="2 4" id="KW-0378">Hydrolase</keyword>
<dbReference type="InterPro" id="IPR050386">
    <property type="entry name" value="Glycosyl_hydrolase_5"/>
</dbReference>
<evidence type="ECO:0000256" key="2">
    <source>
        <dbReference type="ARBA" id="ARBA00022801"/>
    </source>
</evidence>
<sequence>MKGINLSGVVHEEHLDIVGEAGFDLVRLPVRWEVADRAQVERTVEAALRRGFEVVLDVHHFAGDGAALVALWRELGLRFEGVTFELLNEPVDAEWWNALLPRVLEVVPRRPVIVGPGRWNTVGALPALVLPPDEDLIVTVHYYSPFRFTHQGASWIAGADGWVGTGWGSEPARARVREELEAAVAWAHPRPLFLGEFGTLETAPMADRAAWTKTVRSEAERLGLSWAYWDFATDFGAFDLTTRQWREPLKAALFG</sequence>
<name>A0A9X3MUL1_9ACTN</name>
<evidence type="ECO:0000256" key="3">
    <source>
        <dbReference type="ARBA" id="ARBA00023295"/>
    </source>
</evidence>
<dbReference type="InterPro" id="IPR001547">
    <property type="entry name" value="Glyco_hydro_5"/>
</dbReference>
<evidence type="ECO:0000313" key="6">
    <source>
        <dbReference type="EMBL" id="MDA0161570.1"/>
    </source>
</evidence>
<dbReference type="InterPro" id="IPR017853">
    <property type="entry name" value="GH"/>
</dbReference>
<dbReference type="Gene3D" id="3.20.20.80">
    <property type="entry name" value="Glycosidases"/>
    <property type="match status" value="1"/>
</dbReference>
<keyword evidence="1" id="KW-0732">Signal</keyword>
<dbReference type="PANTHER" id="PTHR31297:SF17">
    <property type="entry name" value="ENDOGLUCANASE"/>
    <property type="match status" value="1"/>
</dbReference>
<dbReference type="Proteomes" id="UP001149140">
    <property type="component" value="Unassembled WGS sequence"/>
</dbReference>
<evidence type="ECO:0000313" key="7">
    <source>
        <dbReference type="Proteomes" id="UP001149140"/>
    </source>
</evidence>
<evidence type="ECO:0000256" key="1">
    <source>
        <dbReference type="ARBA" id="ARBA00022729"/>
    </source>
</evidence>
<dbReference type="GO" id="GO:0009251">
    <property type="term" value="P:glucan catabolic process"/>
    <property type="evidence" value="ECO:0007669"/>
    <property type="project" value="TreeGrafter"/>
</dbReference>